<reference evidence="2" key="1">
    <citation type="submission" date="2020-02" db="EMBL/GenBank/DDBJ databases">
        <authorList>
            <person name="Meier V. D."/>
        </authorList>
    </citation>
    <scope>NUCLEOTIDE SEQUENCE</scope>
    <source>
        <strain evidence="2">AVDCRST_MAG64</strain>
    </source>
</reference>
<dbReference type="EMBL" id="CADCUQ010001061">
    <property type="protein sequence ID" value="CAA9445529.1"/>
    <property type="molecule type" value="Genomic_DNA"/>
</dbReference>
<keyword evidence="1" id="KW-0732">Signal</keyword>
<sequence length="300" mass="31577">MSRVRHSLIVALTVGFLTSFASAQQVLFSDRGESSANFTVVQDPDTTVEFNVDYAALGIPEAPRTSTLPGSAVQRGIQITANKGDDAAATATAANLILGSTPQNFAGVHTLQYDVWMNVGGSSTSTTEGFLGGVARSTSNSAIYRNFRTGRGNGAWFYATGDNGNATDDYAQLNNGARDVVFADTTNAESTAKFNNAFDNSLSGVNDDAANEWVRVRVVNNGSTASVFFDDVLFSTNAVTNTGGFAWFGYEDMFGSVADAGIYGVFDNVVVTNVPEPTALAALPVVGLLLGRRGRRGRTA</sequence>
<organism evidence="2">
    <name type="scientific">uncultured Phycisphaerae bacterium</name>
    <dbReference type="NCBI Taxonomy" id="904963"/>
    <lineage>
        <taxon>Bacteria</taxon>
        <taxon>Pseudomonadati</taxon>
        <taxon>Planctomycetota</taxon>
        <taxon>Phycisphaerae</taxon>
        <taxon>environmental samples</taxon>
    </lineage>
</organism>
<feature type="chain" id="PRO_5026917608" description="PEP-CTERM protein-sorting domain-containing protein" evidence="1">
    <location>
        <begin position="24"/>
        <end position="300"/>
    </location>
</feature>
<name>A0A6J4QLL4_9BACT</name>
<protein>
    <recommendedName>
        <fullName evidence="3">PEP-CTERM protein-sorting domain-containing protein</fullName>
    </recommendedName>
</protein>
<evidence type="ECO:0008006" key="3">
    <source>
        <dbReference type="Google" id="ProtNLM"/>
    </source>
</evidence>
<gene>
    <name evidence="2" type="ORF">AVDCRST_MAG64-4517</name>
</gene>
<accession>A0A6J4QLL4</accession>
<dbReference type="AlphaFoldDB" id="A0A6J4QLL4"/>
<evidence type="ECO:0000313" key="2">
    <source>
        <dbReference type="EMBL" id="CAA9445529.1"/>
    </source>
</evidence>
<evidence type="ECO:0000256" key="1">
    <source>
        <dbReference type="SAM" id="SignalP"/>
    </source>
</evidence>
<proteinExistence type="predicted"/>
<feature type="signal peptide" evidence="1">
    <location>
        <begin position="1"/>
        <end position="23"/>
    </location>
</feature>